<evidence type="ECO:0000256" key="1">
    <source>
        <dbReference type="ARBA" id="ARBA00010139"/>
    </source>
</evidence>
<dbReference type="STRING" id="4829.A0A168MJW8"/>
<dbReference type="PANTHER" id="PTHR42877">
    <property type="entry name" value="L-ORNITHINE N(5)-MONOOXYGENASE-RELATED"/>
    <property type="match status" value="1"/>
</dbReference>
<dbReference type="InterPro" id="IPR051209">
    <property type="entry name" value="FAD-bind_Monooxygenase_sf"/>
</dbReference>
<dbReference type="AlphaFoldDB" id="A0A168MJW8"/>
<gene>
    <name evidence="3" type="primary">ABSGL_04224.1 scaffold 5169</name>
</gene>
<dbReference type="PANTHER" id="PTHR42877:SF4">
    <property type="entry name" value="FAD_NAD(P)-BINDING DOMAIN-CONTAINING PROTEIN-RELATED"/>
    <property type="match status" value="1"/>
</dbReference>
<sequence length="112" mass="12708">MISPISFCFWALILVLVTSVIIMIECQVDYAMNCIKYMIRNKIQAVDPKKDRQSQFVAKVRKGLEGTTWASGGCGSYYKKDGNVFAIWSGSVASYWLDLKFNPNDFNQYSLA</sequence>
<dbReference type="OrthoDB" id="74360at2759"/>
<dbReference type="Gene3D" id="3.50.50.60">
    <property type="entry name" value="FAD/NAD(P)-binding domain"/>
    <property type="match status" value="1"/>
</dbReference>
<comment type="similarity">
    <text evidence="1">Belongs to the FAD-binding monooxygenase family.</text>
</comment>
<dbReference type="InterPro" id="IPR036188">
    <property type="entry name" value="FAD/NAD-bd_sf"/>
</dbReference>
<evidence type="ECO:0000256" key="2">
    <source>
        <dbReference type="SAM" id="Phobius"/>
    </source>
</evidence>
<keyword evidence="2" id="KW-0472">Membrane</keyword>
<protein>
    <submittedName>
        <fullName evidence="3">Uncharacterized protein</fullName>
    </submittedName>
</protein>
<keyword evidence="4" id="KW-1185">Reference proteome</keyword>
<feature type="transmembrane region" description="Helical" evidence="2">
    <location>
        <begin position="7"/>
        <end position="24"/>
    </location>
</feature>
<keyword evidence="2" id="KW-0812">Transmembrane</keyword>
<dbReference type="Proteomes" id="UP000078561">
    <property type="component" value="Unassembled WGS sequence"/>
</dbReference>
<proteinExistence type="inferred from homology"/>
<keyword evidence="2" id="KW-1133">Transmembrane helix</keyword>
<accession>A0A168MJW8</accession>
<evidence type="ECO:0000313" key="4">
    <source>
        <dbReference type="Proteomes" id="UP000078561"/>
    </source>
</evidence>
<dbReference type="EMBL" id="LT552278">
    <property type="protein sequence ID" value="SAL98669.1"/>
    <property type="molecule type" value="Genomic_DNA"/>
</dbReference>
<name>A0A168MJW8_ABSGL</name>
<evidence type="ECO:0000313" key="3">
    <source>
        <dbReference type="EMBL" id="SAL98669.1"/>
    </source>
</evidence>
<dbReference type="InParanoid" id="A0A168MJW8"/>
<organism evidence="3">
    <name type="scientific">Absidia glauca</name>
    <name type="common">Pin mould</name>
    <dbReference type="NCBI Taxonomy" id="4829"/>
    <lineage>
        <taxon>Eukaryota</taxon>
        <taxon>Fungi</taxon>
        <taxon>Fungi incertae sedis</taxon>
        <taxon>Mucoromycota</taxon>
        <taxon>Mucoromycotina</taxon>
        <taxon>Mucoromycetes</taxon>
        <taxon>Mucorales</taxon>
        <taxon>Cunninghamellaceae</taxon>
        <taxon>Absidia</taxon>
    </lineage>
</organism>
<reference evidence="3" key="1">
    <citation type="submission" date="2016-04" db="EMBL/GenBank/DDBJ databases">
        <authorList>
            <person name="Evans L.H."/>
            <person name="Alamgir A."/>
            <person name="Owens N."/>
            <person name="Weber N.D."/>
            <person name="Virtaneva K."/>
            <person name="Barbian K."/>
            <person name="Babar A."/>
            <person name="Rosenke K."/>
        </authorList>
    </citation>
    <scope>NUCLEOTIDE SEQUENCE [LARGE SCALE GENOMIC DNA]</scope>
    <source>
        <strain evidence="3">CBS 101.48</strain>
    </source>
</reference>